<comment type="caution">
    <text evidence="1">The sequence shown here is derived from an EMBL/GenBank/DDBJ whole genome shotgun (WGS) entry which is preliminary data.</text>
</comment>
<feature type="non-terminal residue" evidence="1">
    <location>
        <position position="1"/>
    </location>
</feature>
<proteinExistence type="predicted"/>
<reference evidence="1" key="1">
    <citation type="journal article" date="2019" name="Sci. Rep.">
        <title>Draft genome of Tanacetum cinerariifolium, the natural source of mosquito coil.</title>
        <authorList>
            <person name="Yamashiro T."/>
            <person name="Shiraishi A."/>
            <person name="Satake H."/>
            <person name="Nakayama K."/>
        </authorList>
    </citation>
    <scope>NUCLEOTIDE SEQUENCE</scope>
</reference>
<gene>
    <name evidence="1" type="ORF">Tci_623072</name>
</gene>
<accession>A0A699JPU7</accession>
<dbReference type="AlphaFoldDB" id="A0A699JPU7"/>
<protein>
    <submittedName>
        <fullName evidence="1">Uncharacterized protein</fullName>
    </submittedName>
</protein>
<dbReference type="EMBL" id="BKCJ010436805">
    <property type="protein sequence ID" value="GFA51100.1"/>
    <property type="molecule type" value="Genomic_DNA"/>
</dbReference>
<name>A0A699JPU7_TANCI</name>
<evidence type="ECO:0000313" key="1">
    <source>
        <dbReference type="EMBL" id="GFA51100.1"/>
    </source>
</evidence>
<sequence length="212" mass="23878">IPYFELIRVFFYNASQRLTRFFFSQSSLESLCRPFDAPTIENSFLARFCVASADLSMLEAQVIFHPITDKKHNFPQLNHLPLCSNILQTKSPKARLIELWNKDLTTHSIVKHPLHTTRSKRDERGITGVNALRPRVECGLPWAQLPAGKNNFHELTDPTVSTFLSTEGRLGAVSVVVKPVSRILTGNPVDDFVQSFLQNLQGAGLASAHYQF</sequence>
<organism evidence="1">
    <name type="scientific">Tanacetum cinerariifolium</name>
    <name type="common">Dalmatian daisy</name>
    <name type="synonym">Chrysanthemum cinerariifolium</name>
    <dbReference type="NCBI Taxonomy" id="118510"/>
    <lineage>
        <taxon>Eukaryota</taxon>
        <taxon>Viridiplantae</taxon>
        <taxon>Streptophyta</taxon>
        <taxon>Embryophyta</taxon>
        <taxon>Tracheophyta</taxon>
        <taxon>Spermatophyta</taxon>
        <taxon>Magnoliopsida</taxon>
        <taxon>eudicotyledons</taxon>
        <taxon>Gunneridae</taxon>
        <taxon>Pentapetalae</taxon>
        <taxon>asterids</taxon>
        <taxon>campanulids</taxon>
        <taxon>Asterales</taxon>
        <taxon>Asteraceae</taxon>
        <taxon>Asteroideae</taxon>
        <taxon>Anthemideae</taxon>
        <taxon>Anthemidinae</taxon>
        <taxon>Tanacetum</taxon>
    </lineage>
</organism>